<dbReference type="SUPFAM" id="SSF52540">
    <property type="entry name" value="P-loop containing nucleoside triphosphate hydrolases"/>
    <property type="match status" value="1"/>
</dbReference>
<dbReference type="EMBL" id="CP014230">
    <property type="protein sequence ID" value="AMD93793.1"/>
    <property type="molecule type" value="Genomic_DNA"/>
</dbReference>
<keyword evidence="3" id="KW-1185">Reference proteome</keyword>
<accession>A0A0X8JSL0</accession>
<organism evidence="2 3">
    <name type="scientific">Desulfomicrobium orale DSM 12838</name>
    <dbReference type="NCBI Taxonomy" id="888061"/>
    <lineage>
        <taxon>Bacteria</taxon>
        <taxon>Pseudomonadati</taxon>
        <taxon>Thermodesulfobacteriota</taxon>
        <taxon>Desulfovibrionia</taxon>
        <taxon>Desulfovibrionales</taxon>
        <taxon>Desulfomicrobiaceae</taxon>
        <taxon>Desulfomicrobium</taxon>
    </lineage>
</organism>
<gene>
    <name evidence="2" type="ORF">AXF15_12240</name>
</gene>
<evidence type="ECO:0000313" key="3">
    <source>
        <dbReference type="Proteomes" id="UP000063964"/>
    </source>
</evidence>
<dbReference type="AlphaFoldDB" id="A0A0X8JSL0"/>
<dbReference type="InterPro" id="IPR027417">
    <property type="entry name" value="P-loop_NTPase"/>
</dbReference>
<proteinExistence type="predicted"/>
<reference evidence="3" key="1">
    <citation type="submission" date="2016-02" db="EMBL/GenBank/DDBJ databases">
        <authorList>
            <person name="Holder M.E."/>
            <person name="Ajami N.J."/>
            <person name="Petrosino J.F."/>
        </authorList>
    </citation>
    <scope>NUCLEOTIDE SEQUENCE [LARGE SCALE GENOMIC DNA]</scope>
    <source>
        <strain evidence="3">DSM 12838</strain>
    </source>
</reference>
<dbReference type="OrthoDB" id="5470815at2"/>
<dbReference type="SMART" id="SM00382">
    <property type="entry name" value="AAA"/>
    <property type="match status" value="1"/>
</dbReference>
<evidence type="ECO:0000313" key="2">
    <source>
        <dbReference type="EMBL" id="AMD93793.1"/>
    </source>
</evidence>
<feature type="domain" description="AAA+ ATPase" evidence="1">
    <location>
        <begin position="28"/>
        <end position="158"/>
    </location>
</feature>
<evidence type="ECO:0000259" key="1">
    <source>
        <dbReference type="SMART" id="SM00382"/>
    </source>
</evidence>
<name>A0A0X8JSL0_9BACT</name>
<dbReference type="Proteomes" id="UP000063964">
    <property type="component" value="Chromosome"/>
</dbReference>
<protein>
    <recommendedName>
        <fullName evidence="1">AAA+ ATPase domain-containing protein</fullName>
    </recommendedName>
</protein>
<dbReference type="InterPro" id="IPR003593">
    <property type="entry name" value="AAA+_ATPase"/>
</dbReference>
<dbReference type="RefSeq" id="WP_066608025.1">
    <property type="nucleotide sequence ID" value="NZ_CP014230.1"/>
</dbReference>
<sequence length="169" mass="19133">MLEIPAGTHTAPHSGLRYTLREPLILPRHSCLFLCGDNGAGKTSFLEHVLIAHIRASHTLLYLAQDLELQENTMRATLALLDISAAPALPELAVDWILASDCRDTLILDEFDKHLNESLFRKLCLQDFGWVICVSHLELRTPYEALSRGYALNFRRQGTEVRLSPEELW</sequence>
<dbReference type="STRING" id="888061.AXF15_12240"/>
<dbReference type="KEGG" id="doa:AXF15_12240"/>